<sequence>MMIHNKFHFNDGNSCRLYLLANKSKLVAVIIINNAAFTRRRTKYKNIFAKNTVHYLAPKQIPSILVQHHPPLINLPVGPGIIIGETVIEHRSTTLLQCWPTTEHGSPPNKRRG</sequence>
<organism evidence="1 2">
    <name type="scientific">Pararge aegeria aegeria</name>
    <dbReference type="NCBI Taxonomy" id="348720"/>
    <lineage>
        <taxon>Eukaryota</taxon>
        <taxon>Metazoa</taxon>
        <taxon>Ecdysozoa</taxon>
        <taxon>Arthropoda</taxon>
        <taxon>Hexapoda</taxon>
        <taxon>Insecta</taxon>
        <taxon>Pterygota</taxon>
        <taxon>Neoptera</taxon>
        <taxon>Endopterygota</taxon>
        <taxon>Lepidoptera</taxon>
        <taxon>Glossata</taxon>
        <taxon>Ditrysia</taxon>
        <taxon>Papilionoidea</taxon>
        <taxon>Nymphalidae</taxon>
        <taxon>Satyrinae</taxon>
        <taxon>Satyrini</taxon>
        <taxon>Parargina</taxon>
        <taxon>Pararge</taxon>
    </lineage>
</organism>
<comment type="caution">
    <text evidence="1">The sequence shown here is derived from an EMBL/GenBank/DDBJ whole genome shotgun (WGS) entry which is preliminary data.</text>
</comment>
<dbReference type="AlphaFoldDB" id="A0A8S4QPC5"/>
<proteinExistence type="predicted"/>
<gene>
    <name evidence="1" type="primary">jg20941</name>
    <name evidence="1" type="ORF">PAEG_LOCUS3269</name>
</gene>
<evidence type="ECO:0000313" key="1">
    <source>
        <dbReference type="EMBL" id="CAH2211452.1"/>
    </source>
</evidence>
<dbReference type="EMBL" id="CAKXAJ010010339">
    <property type="protein sequence ID" value="CAH2211452.1"/>
    <property type="molecule type" value="Genomic_DNA"/>
</dbReference>
<keyword evidence="2" id="KW-1185">Reference proteome</keyword>
<evidence type="ECO:0000313" key="2">
    <source>
        <dbReference type="Proteomes" id="UP000838756"/>
    </source>
</evidence>
<name>A0A8S4QPC5_9NEOP</name>
<accession>A0A8S4QPC5</accession>
<reference evidence="1" key="1">
    <citation type="submission" date="2022-03" db="EMBL/GenBank/DDBJ databases">
        <authorList>
            <person name="Lindestad O."/>
        </authorList>
    </citation>
    <scope>NUCLEOTIDE SEQUENCE</scope>
</reference>
<dbReference type="Proteomes" id="UP000838756">
    <property type="component" value="Unassembled WGS sequence"/>
</dbReference>
<protein>
    <submittedName>
        <fullName evidence="1">Jg20941 protein</fullName>
    </submittedName>
</protein>